<comment type="caution">
    <text evidence="3">The sequence shown here is derived from an EMBL/GenBank/DDBJ whole genome shotgun (WGS) entry which is preliminary data.</text>
</comment>
<dbReference type="PRINTS" id="PR00724">
    <property type="entry name" value="CRBOXYPTASEC"/>
</dbReference>
<dbReference type="Pfam" id="PF00450">
    <property type="entry name" value="Peptidase_S10"/>
    <property type="match status" value="1"/>
</dbReference>
<dbReference type="AlphaFoldDB" id="A0AAD8FKG7"/>
<dbReference type="InterPro" id="IPR033124">
    <property type="entry name" value="Ser_caboxypep_his_AS"/>
</dbReference>
<dbReference type="EMBL" id="JASAOG010000010">
    <property type="protein sequence ID" value="KAK0066424.1"/>
    <property type="molecule type" value="Genomic_DNA"/>
</dbReference>
<keyword evidence="2" id="KW-0121">Carboxypeptidase</keyword>
<dbReference type="GO" id="GO:0004185">
    <property type="term" value="F:serine-type carboxypeptidase activity"/>
    <property type="evidence" value="ECO:0007669"/>
    <property type="project" value="UniProtKB-UniRule"/>
</dbReference>
<comment type="similarity">
    <text evidence="1 2">Belongs to the peptidase S10 family.</text>
</comment>
<dbReference type="EC" id="3.4.16.-" evidence="2"/>
<keyword evidence="4" id="KW-1185">Reference proteome</keyword>
<dbReference type="GO" id="GO:0006508">
    <property type="term" value="P:proteolysis"/>
    <property type="evidence" value="ECO:0007669"/>
    <property type="project" value="UniProtKB-KW"/>
</dbReference>
<dbReference type="InterPro" id="IPR018202">
    <property type="entry name" value="Ser_caboxypep_ser_AS"/>
</dbReference>
<organism evidence="3 4">
    <name type="scientific">Biomphalaria pfeifferi</name>
    <name type="common">Bloodfluke planorb</name>
    <name type="synonym">Freshwater snail</name>
    <dbReference type="NCBI Taxonomy" id="112525"/>
    <lineage>
        <taxon>Eukaryota</taxon>
        <taxon>Metazoa</taxon>
        <taxon>Spiralia</taxon>
        <taxon>Lophotrochozoa</taxon>
        <taxon>Mollusca</taxon>
        <taxon>Gastropoda</taxon>
        <taxon>Heterobranchia</taxon>
        <taxon>Euthyneura</taxon>
        <taxon>Panpulmonata</taxon>
        <taxon>Hygrophila</taxon>
        <taxon>Lymnaeoidea</taxon>
        <taxon>Planorbidae</taxon>
        <taxon>Biomphalaria</taxon>
    </lineage>
</organism>
<dbReference type="PANTHER" id="PTHR11802:SF502">
    <property type="entry name" value="LYSOSOMAL PROTECTIVE PROTEIN"/>
    <property type="match status" value="1"/>
</dbReference>
<feature type="chain" id="PRO_5041765841" description="Carboxypeptidase" evidence="2">
    <location>
        <begin position="33"/>
        <end position="500"/>
    </location>
</feature>
<proteinExistence type="inferred from homology"/>
<evidence type="ECO:0000256" key="1">
    <source>
        <dbReference type="ARBA" id="ARBA00009431"/>
    </source>
</evidence>
<dbReference type="PROSITE" id="PS00560">
    <property type="entry name" value="CARBOXYPEPT_SER_HIS"/>
    <property type="match status" value="1"/>
</dbReference>
<name>A0AAD8FKG7_BIOPF</name>
<evidence type="ECO:0000313" key="3">
    <source>
        <dbReference type="EMBL" id="KAK0066424.1"/>
    </source>
</evidence>
<dbReference type="InterPro" id="IPR001563">
    <property type="entry name" value="Peptidase_S10"/>
</dbReference>
<dbReference type="Gene3D" id="3.40.50.1820">
    <property type="entry name" value="alpha/beta hydrolase"/>
    <property type="match status" value="2"/>
</dbReference>
<keyword evidence="2" id="KW-0378">Hydrolase</keyword>
<keyword evidence="2" id="KW-0732">Signal</keyword>
<dbReference type="PANTHER" id="PTHR11802">
    <property type="entry name" value="SERINE PROTEASE FAMILY S10 SERINE CARBOXYPEPTIDASE"/>
    <property type="match status" value="1"/>
</dbReference>
<dbReference type="Proteomes" id="UP001233172">
    <property type="component" value="Unassembled WGS sequence"/>
</dbReference>
<keyword evidence="2" id="KW-0645">Protease</keyword>
<evidence type="ECO:0000256" key="2">
    <source>
        <dbReference type="RuleBase" id="RU361156"/>
    </source>
</evidence>
<dbReference type="FunFam" id="3.40.50.1820:FF:000055">
    <property type="entry name" value="Carboxypeptidase"/>
    <property type="match status" value="1"/>
</dbReference>
<protein>
    <recommendedName>
        <fullName evidence="2">Carboxypeptidase</fullName>
        <ecNumber evidence="2">3.4.16.-</ecNumber>
    </recommendedName>
</protein>
<dbReference type="PROSITE" id="PS00131">
    <property type="entry name" value="CARBOXYPEPT_SER_SER"/>
    <property type="match status" value="1"/>
</dbReference>
<reference evidence="3" key="2">
    <citation type="submission" date="2023-04" db="EMBL/GenBank/DDBJ databases">
        <authorList>
            <person name="Bu L."/>
            <person name="Lu L."/>
            <person name="Laidemitt M.R."/>
            <person name="Zhang S.M."/>
            <person name="Mutuku M."/>
            <person name="Mkoji G."/>
            <person name="Steinauer M."/>
            <person name="Loker E.S."/>
        </authorList>
    </citation>
    <scope>NUCLEOTIDE SEQUENCE</scope>
    <source>
        <strain evidence="3">KasaAsao</strain>
        <tissue evidence="3">Whole Snail</tissue>
    </source>
</reference>
<gene>
    <name evidence="3" type="ORF">Bpfe_003856</name>
</gene>
<reference evidence="3" key="1">
    <citation type="journal article" date="2023" name="PLoS Negl. Trop. Dis.">
        <title>A genome sequence for Biomphalaria pfeifferi, the major vector snail for the human-infecting parasite Schistosoma mansoni.</title>
        <authorList>
            <person name="Bu L."/>
            <person name="Lu L."/>
            <person name="Laidemitt M.R."/>
            <person name="Zhang S.M."/>
            <person name="Mutuku M."/>
            <person name="Mkoji G."/>
            <person name="Steinauer M."/>
            <person name="Loker E.S."/>
        </authorList>
    </citation>
    <scope>NUCLEOTIDE SEQUENCE</scope>
    <source>
        <strain evidence="3">KasaAsao</strain>
    </source>
</reference>
<evidence type="ECO:0000313" key="4">
    <source>
        <dbReference type="Proteomes" id="UP001233172"/>
    </source>
</evidence>
<accession>A0AAD8FKG7</accession>
<feature type="signal peptide" evidence="2">
    <location>
        <begin position="1"/>
        <end position="32"/>
    </location>
</feature>
<dbReference type="InterPro" id="IPR029058">
    <property type="entry name" value="AB_hydrolase_fold"/>
</dbReference>
<dbReference type="SUPFAM" id="SSF53474">
    <property type="entry name" value="alpha/beta-Hydrolases"/>
    <property type="match status" value="1"/>
</dbReference>
<sequence>MVKFELLLIKIKMCHRFLLPGIILVIASQTQAAPQEDFISDLPGLSWKPNFKQYSGYLKGSGTKKLHYWFVESSGNPKVDPVVLWMNGGPGCSSLHGFLTEHGPFRVNSDGSTLQPFPFAWNQLASMIYLEAPAGVGFSYSDDKNYTTDDDEVSESNHLALQDFFRKFPEYSQNDFYITGESYGGIYVPTLVSRVLDDPTINLKGFAVGNGLSDDEMNDNSIVYFAYYHGLLGDEEWINLLKVCCPGKESSLTCNFVAGMKNPQCSSELQDVQNLVWRSGLNVYNLYANCPGGAKDLTLHFDEEREMFVTSNFGWPFMFLKSSIYDMKQKLKTLPANKLVSTPPCTNDTNVIKYLNSASVKKALHISKEAADWDICSTVVGNNYKQLYSTVKPQYLKAVNRKLRVLVYNGDIDMACNFLGDEWFVDSLNLTNPQERRKWYYKEADGTTQVAGFVKTFDFLTFATIRGAGHMVPTDKPRPALEMFTNFIQNKPFNYEQQCC</sequence>